<dbReference type="PANTHER" id="PTHR21308">
    <property type="entry name" value="PHYTANOYL-COA ALPHA-HYDROXYLASE"/>
    <property type="match status" value="1"/>
</dbReference>
<dbReference type="Gene3D" id="2.60.120.620">
    <property type="entry name" value="q2cbj1_9rhob like domain"/>
    <property type="match status" value="1"/>
</dbReference>
<protein>
    <submittedName>
        <fullName evidence="1">Phytanoyl-CoA dioxygenase family protein</fullName>
    </submittedName>
</protein>
<dbReference type="GO" id="GO:0048244">
    <property type="term" value="F:phytanoyl-CoA dioxygenase activity"/>
    <property type="evidence" value="ECO:0007669"/>
    <property type="project" value="InterPro"/>
</dbReference>
<comment type="caution">
    <text evidence="1">The sequence shown here is derived from an EMBL/GenBank/DDBJ whole genome shotgun (WGS) entry which is preliminary data.</text>
</comment>
<dbReference type="InterPro" id="IPR008775">
    <property type="entry name" value="Phytyl_CoA_dOase-like"/>
</dbReference>
<evidence type="ECO:0000313" key="2">
    <source>
        <dbReference type="Proteomes" id="UP000681356"/>
    </source>
</evidence>
<dbReference type="AlphaFoldDB" id="A0A8J7WDQ5"/>
<gene>
    <name evidence="1" type="ORF">KB874_06670</name>
</gene>
<name>A0A8J7WDQ5_9RHOB</name>
<proteinExistence type="predicted"/>
<dbReference type="EMBL" id="JAGTUU010000002">
    <property type="protein sequence ID" value="MBS0123816.1"/>
    <property type="molecule type" value="Genomic_DNA"/>
</dbReference>
<dbReference type="RefSeq" id="WP_212535768.1">
    <property type="nucleotide sequence ID" value="NZ_JAGTUU010000002.1"/>
</dbReference>
<dbReference type="Pfam" id="PF05721">
    <property type="entry name" value="PhyH"/>
    <property type="match status" value="1"/>
</dbReference>
<organism evidence="1 2">
    <name type="scientific">Thetidibacter halocola</name>
    <dbReference type="NCBI Taxonomy" id="2827239"/>
    <lineage>
        <taxon>Bacteria</taxon>
        <taxon>Pseudomonadati</taxon>
        <taxon>Pseudomonadota</taxon>
        <taxon>Alphaproteobacteria</taxon>
        <taxon>Rhodobacterales</taxon>
        <taxon>Roseobacteraceae</taxon>
        <taxon>Thetidibacter</taxon>
    </lineage>
</organism>
<dbReference type="InterPro" id="IPR047128">
    <property type="entry name" value="PhyH"/>
</dbReference>
<keyword evidence="2" id="KW-1185">Reference proteome</keyword>
<dbReference type="SUPFAM" id="SSF51197">
    <property type="entry name" value="Clavaminate synthase-like"/>
    <property type="match status" value="1"/>
</dbReference>
<reference evidence="1" key="1">
    <citation type="submission" date="2021-04" db="EMBL/GenBank/DDBJ databases">
        <authorList>
            <person name="Yoon J."/>
        </authorList>
    </citation>
    <scope>NUCLEOTIDE SEQUENCE</scope>
    <source>
        <strain evidence="1">KMU-90</strain>
    </source>
</reference>
<dbReference type="GO" id="GO:0001561">
    <property type="term" value="P:fatty acid alpha-oxidation"/>
    <property type="evidence" value="ECO:0007669"/>
    <property type="project" value="InterPro"/>
</dbReference>
<dbReference type="Proteomes" id="UP000681356">
    <property type="component" value="Unassembled WGS sequence"/>
</dbReference>
<evidence type="ECO:0000313" key="1">
    <source>
        <dbReference type="EMBL" id="MBS0123816.1"/>
    </source>
</evidence>
<accession>A0A8J7WDQ5</accession>
<keyword evidence="1" id="KW-0223">Dioxygenase</keyword>
<sequence>MNIQSKPQKAPVWLTADSGDFEEFRRLTAQTTAPRDVPHAAEIVRNIPVYEGRSVDACATDPTRRQALMEEWATVLSSGAGIIVIRAAYADTAVLDRASAVFDRIIAEEKAAAKGGGDHFAKPGANDRVWNSLEKHCNADPSSFAEYYSCHTLALASEAWLGPNYQMTAQVNRVNPGGAAQVPHRDYHLGFMSAAQMARYPAHIHAVSPVLTLQGAVAHVDMPLESGPTMLLPFSQQYFEGYLAFSRPEFQAHFAEHHVQLPLAKGDVVFFNPAVMHGAGTNRTADIFRLVNLLQVSSAFGRAMETVNRDAMCRALYPMLLNAPEGIDLANVIAASAEGYPFPTNLDSNPPVGGLAPKSQAELMRAALAEGQDPSAFCATLDALLDKNRS</sequence>
<keyword evidence="1" id="KW-0560">Oxidoreductase</keyword>
<dbReference type="PANTHER" id="PTHR21308:SF8">
    <property type="entry name" value="PHYTANOYL-COA DIOXYGENASE FAMILY PROTEIN (AFU_ORTHOLOGUE AFUA_2G09620)"/>
    <property type="match status" value="1"/>
</dbReference>